<evidence type="ECO:0000256" key="3">
    <source>
        <dbReference type="ARBA" id="ARBA00029447"/>
    </source>
</evidence>
<dbReference type="GO" id="GO:0005886">
    <property type="term" value="C:plasma membrane"/>
    <property type="evidence" value="ECO:0007669"/>
    <property type="project" value="TreeGrafter"/>
</dbReference>
<gene>
    <name evidence="8" type="ORF">DEH84_05570</name>
</gene>
<comment type="subcellular location">
    <subcellularLocation>
        <location evidence="1">Membrane</location>
    </subcellularLocation>
</comment>
<keyword evidence="5" id="KW-1133">Transmembrane helix</keyword>
<reference evidence="8 9" key="1">
    <citation type="submission" date="2018-05" db="EMBL/GenBank/DDBJ databases">
        <title>complete genome sequence of Aquabacterium olei NBRC 110486.</title>
        <authorList>
            <person name="Tang B."/>
            <person name="Chang J."/>
            <person name="Zhang L."/>
            <person name="Yang H."/>
        </authorList>
    </citation>
    <scope>NUCLEOTIDE SEQUENCE [LARGE SCALE GENOMIC DNA]</scope>
    <source>
        <strain evidence="8 9">NBRC 110486</strain>
    </source>
</reference>
<comment type="similarity">
    <text evidence="3">Belongs to the methyl-accepting chemotaxis (MCP) protein family.</text>
</comment>
<evidence type="ECO:0000256" key="2">
    <source>
        <dbReference type="ARBA" id="ARBA00022481"/>
    </source>
</evidence>
<feature type="domain" description="HAMP" evidence="7">
    <location>
        <begin position="338"/>
        <end position="390"/>
    </location>
</feature>
<evidence type="ECO:0000256" key="1">
    <source>
        <dbReference type="ARBA" id="ARBA00004370"/>
    </source>
</evidence>
<evidence type="ECO:0000313" key="9">
    <source>
        <dbReference type="Proteomes" id="UP000244892"/>
    </source>
</evidence>
<dbReference type="InterPro" id="IPR003660">
    <property type="entry name" value="HAMP_dom"/>
</dbReference>
<dbReference type="Pfam" id="PF00672">
    <property type="entry name" value="HAMP"/>
    <property type="match status" value="1"/>
</dbReference>
<dbReference type="Proteomes" id="UP000244892">
    <property type="component" value="Chromosome"/>
</dbReference>
<dbReference type="Pfam" id="PF08376">
    <property type="entry name" value="NIT"/>
    <property type="match status" value="1"/>
</dbReference>
<dbReference type="AlphaFoldDB" id="A0A2U8FPL3"/>
<feature type="domain" description="Methyl-accepting transducer" evidence="6">
    <location>
        <begin position="395"/>
        <end position="624"/>
    </location>
</feature>
<evidence type="ECO:0000313" key="8">
    <source>
        <dbReference type="EMBL" id="AWI52953.1"/>
    </source>
</evidence>
<dbReference type="OrthoDB" id="343520at2"/>
<dbReference type="RefSeq" id="WP_109035522.1">
    <property type="nucleotide sequence ID" value="NZ_CP029210.1"/>
</dbReference>
<accession>A0A2U8FPL3</accession>
<dbReference type="CDD" id="cd06225">
    <property type="entry name" value="HAMP"/>
    <property type="match status" value="1"/>
</dbReference>
<protein>
    <submittedName>
        <fullName evidence="8">Methyl-accepting chemotaxis protein</fullName>
    </submittedName>
</protein>
<dbReference type="PANTHER" id="PTHR43531:SF14">
    <property type="entry name" value="METHYL-ACCEPTING CHEMOTAXIS PROTEIN I-RELATED"/>
    <property type="match status" value="1"/>
</dbReference>
<dbReference type="GO" id="GO:0006935">
    <property type="term" value="P:chemotaxis"/>
    <property type="evidence" value="ECO:0007669"/>
    <property type="project" value="TreeGrafter"/>
</dbReference>
<dbReference type="SMART" id="SM00283">
    <property type="entry name" value="MA"/>
    <property type="match status" value="1"/>
</dbReference>
<dbReference type="GO" id="GO:0004888">
    <property type="term" value="F:transmembrane signaling receptor activity"/>
    <property type="evidence" value="ECO:0007669"/>
    <property type="project" value="TreeGrafter"/>
</dbReference>
<dbReference type="InterPro" id="IPR051310">
    <property type="entry name" value="MCP_chemotaxis"/>
</dbReference>
<evidence type="ECO:0000256" key="4">
    <source>
        <dbReference type="PROSITE-ProRule" id="PRU00284"/>
    </source>
</evidence>
<sequence>MRSINDLRFAHKFLILGVLAAAMMVVPSALLMRGDLQSIHQAQEEVQGLAPSGSLLKLVQLTQQHRGLSALYLGGKEKSPAPRQAKQREINAAIETALAEVKALNRNALSDAAQGIARDWRAVASAVDARGVAGPESFARHTALVTAQRNLVLDIARATGIATHQQPAGYYLQLAVLEHLPALAESLGQMRARGTLLLTNGQGTPDERAAIASLAGAMKDSLDHAKRALAQAVAEDAQLGRTLNGPIGEAVQAGERGLSLIDSALIRAESLTHPPAQYFAETTQVIDTQFKLVDAAFAALKANLDQNAARTQQRVLMVLAVLALLGVLGAALILSITRSTVRSISRAVDLAKAVADGDLTQRVASTDRDEVGDLIRALDRMTDSLSATVGAVRANAECVASASQQIAHGNSDLSQRTEEQASALAQTASSMEQLGATVRQNADSAGQADALTQAATESAMRGGEIVQGVVTSMRSIDEHSQRVTDIVGVIDGIAFQTNILALNAAVEAARAGDHGRGFAVVASEVRLLASRSAEAAREIKQLIAASVERVQEGRDHAEEAGEAMKTIVGAVERVAHIMSEIRSASEEQRAGVSQVGLAVHQMDATTQQNAALVEQSAAAAESLHSQAAELVKAVNTFRLAA</sequence>
<dbReference type="CDD" id="cd11386">
    <property type="entry name" value="MCP_signal"/>
    <property type="match status" value="1"/>
</dbReference>
<dbReference type="GO" id="GO:0007165">
    <property type="term" value="P:signal transduction"/>
    <property type="evidence" value="ECO:0007669"/>
    <property type="project" value="UniProtKB-KW"/>
</dbReference>
<dbReference type="Gene3D" id="1.10.287.950">
    <property type="entry name" value="Methyl-accepting chemotaxis protein"/>
    <property type="match status" value="1"/>
</dbReference>
<dbReference type="SMART" id="SM00304">
    <property type="entry name" value="HAMP"/>
    <property type="match status" value="1"/>
</dbReference>
<keyword evidence="5" id="KW-0472">Membrane</keyword>
<dbReference type="FunFam" id="1.10.287.950:FF:000001">
    <property type="entry name" value="Methyl-accepting chemotaxis sensory transducer"/>
    <property type="match status" value="1"/>
</dbReference>
<dbReference type="PROSITE" id="PS50111">
    <property type="entry name" value="CHEMOTAXIS_TRANSDUC_2"/>
    <property type="match status" value="1"/>
</dbReference>
<evidence type="ECO:0000259" key="7">
    <source>
        <dbReference type="PROSITE" id="PS50885"/>
    </source>
</evidence>
<evidence type="ECO:0000256" key="5">
    <source>
        <dbReference type="SAM" id="Phobius"/>
    </source>
</evidence>
<dbReference type="PANTHER" id="PTHR43531">
    <property type="entry name" value="PROTEIN ICFG"/>
    <property type="match status" value="1"/>
</dbReference>
<dbReference type="SUPFAM" id="SSF58104">
    <property type="entry name" value="Methyl-accepting chemotaxis protein (MCP) signaling domain"/>
    <property type="match status" value="1"/>
</dbReference>
<dbReference type="Pfam" id="PF00015">
    <property type="entry name" value="MCPsignal"/>
    <property type="match status" value="1"/>
</dbReference>
<dbReference type="EMBL" id="CP029210">
    <property type="protein sequence ID" value="AWI52953.1"/>
    <property type="molecule type" value="Genomic_DNA"/>
</dbReference>
<keyword evidence="4" id="KW-0807">Transducer</keyword>
<keyword evidence="9" id="KW-1185">Reference proteome</keyword>
<keyword evidence="2" id="KW-0488">Methylation</keyword>
<organism evidence="8 9">
    <name type="scientific">Aquabacterium olei</name>
    <dbReference type="NCBI Taxonomy" id="1296669"/>
    <lineage>
        <taxon>Bacteria</taxon>
        <taxon>Pseudomonadati</taxon>
        <taxon>Pseudomonadota</taxon>
        <taxon>Betaproteobacteria</taxon>
        <taxon>Burkholderiales</taxon>
        <taxon>Aquabacterium</taxon>
    </lineage>
</organism>
<dbReference type="InterPro" id="IPR004089">
    <property type="entry name" value="MCPsignal_dom"/>
</dbReference>
<dbReference type="InterPro" id="IPR013587">
    <property type="entry name" value="Nitrate/nitrite_sensing"/>
</dbReference>
<feature type="transmembrane region" description="Helical" evidence="5">
    <location>
        <begin position="12"/>
        <end position="32"/>
    </location>
</feature>
<name>A0A2U8FPL3_9BURK</name>
<proteinExistence type="inferred from homology"/>
<keyword evidence="5" id="KW-0812">Transmembrane</keyword>
<dbReference type="PROSITE" id="PS50885">
    <property type="entry name" value="HAMP"/>
    <property type="match status" value="1"/>
</dbReference>
<dbReference type="KEGG" id="aon:DEH84_05570"/>
<evidence type="ECO:0000259" key="6">
    <source>
        <dbReference type="PROSITE" id="PS50111"/>
    </source>
</evidence>
<feature type="transmembrane region" description="Helical" evidence="5">
    <location>
        <begin position="315"/>
        <end position="336"/>
    </location>
</feature>